<organism evidence="1 2">
    <name type="scientific">Nicotiana tabacum</name>
    <name type="common">Common tobacco</name>
    <dbReference type="NCBI Taxonomy" id="4097"/>
    <lineage>
        <taxon>Eukaryota</taxon>
        <taxon>Viridiplantae</taxon>
        <taxon>Streptophyta</taxon>
        <taxon>Embryophyta</taxon>
        <taxon>Tracheophyta</taxon>
        <taxon>Spermatophyta</taxon>
        <taxon>Magnoliopsida</taxon>
        <taxon>eudicotyledons</taxon>
        <taxon>Gunneridae</taxon>
        <taxon>Pentapetalae</taxon>
        <taxon>asterids</taxon>
        <taxon>lamiids</taxon>
        <taxon>Solanales</taxon>
        <taxon>Solanaceae</taxon>
        <taxon>Nicotianoideae</taxon>
        <taxon>Nicotianeae</taxon>
        <taxon>Nicotiana</taxon>
    </lineage>
</organism>
<gene>
    <name evidence="2" type="primary">LOC142166028</name>
</gene>
<dbReference type="RefSeq" id="XP_075080533.1">
    <property type="nucleotide sequence ID" value="XM_075224432.1"/>
</dbReference>
<keyword evidence="1" id="KW-1185">Reference proteome</keyword>
<protein>
    <submittedName>
        <fullName evidence="2">Uncharacterized protein LOC142166028</fullName>
    </submittedName>
</protein>
<reference evidence="2" key="2">
    <citation type="submission" date="2025-08" db="UniProtKB">
        <authorList>
            <consortium name="RefSeq"/>
        </authorList>
    </citation>
    <scope>IDENTIFICATION</scope>
    <source>
        <tissue evidence="2">Leaf</tissue>
    </source>
</reference>
<sequence>MAADGTSSTTAALTPYQNVDPVHRHHPLYIHPYDTQGTVLISIQLQGPENYSLWSRSMKIVLHGKNKLGFVLGTCRKHMFDPILHELWDRYNAIVLAWIMNIVAPNLLSSVIYVSDAHKIWEDLRERFDKVNASRSFYLHKEIGKLTQGLFLNDTFDNIKDQILMTRPVPNINQAYAMIINVESQRRNNATVGVSDPTALLSNRAPTDGHNHGYKPRNNLGKSSLQCDFCYLKGNATNVVPTYGSATDSSPAITGVSSAPFFTQDQYNQILQMLNKGKQVDTMANSATMNTTGTITTLMSHLVIISHTGDLSLFKDKSVHHELFTRNVMGIGKEEHGRYILKHKEQDVPEQLPDSRPFHSSSFVNTTSSEFQTNNASIENKNTSECPDETVLWHKRLGYAPLRVLKRIESLTNVQLKDHFCTVCPVAKQTKIPFSSSNKCFINAFDLIHVVV</sequence>
<accession>A0AC58S6C6</accession>
<proteinExistence type="predicted"/>
<evidence type="ECO:0000313" key="1">
    <source>
        <dbReference type="Proteomes" id="UP000790787"/>
    </source>
</evidence>
<evidence type="ECO:0000313" key="2">
    <source>
        <dbReference type="RefSeq" id="XP_075080533.1"/>
    </source>
</evidence>
<reference evidence="1" key="1">
    <citation type="journal article" date="2014" name="Nat. Commun.">
        <title>The tobacco genome sequence and its comparison with those of tomato and potato.</title>
        <authorList>
            <person name="Sierro N."/>
            <person name="Battey J.N."/>
            <person name="Ouadi S."/>
            <person name="Bakaher N."/>
            <person name="Bovet L."/>
            <person name="Willig A."/>
            <person name="Goepfert S."/>
            <person name="Peitsch M.C."/>
            <person name="Ivanov N.V."/>
        </authorList>
    </citation>
    <scope>NUCLEOTIDE SEQUENCE [LARGE SCALE GENOMIC DNA]</scope>
</reference>
<dbReference type="Proteomes" id="UP000790787">
    <property type="component" value="Chromosome 11"/>
</dbReference>
<name>A0AC58S6C6_TOBAC</name>